<evidence type="ECO:0000259" key="4">
    <source>
        <dbReference type="SMART" id="SM00382"/>
    </source>
</evidence>
<dbReference type="InterPro" id="IPR003959">
    <property type="entry name" value="ATPase_AAA_core"/>
</dbReference>
<evidence type="ECO:0000256" key="1">
    <source>
        <dbReference type="ARBA" id="ARBA00006914"/>
    </source>
</evidence>
<proteinExistence type="inferred from homology"/>
<accession>A0AAE4CZW5</accession>
<dbReference type="SUPFAM" id="SSF52540">
    <property type="entry name" value="P-loop containing nucleoside triphosphate hydrolases"/>
    <property type="match status" value="1"/>
</dbReference>
<gene>
    <name evidence="5" type="ORF">J2S44_007579</name>
</gene>
<dbReference type="AlphaFoldDB" id="A0AAE4CZW5"/>
<dbReference type="InterPro" id="IPR050221">
    <property type="entry name" value="26S_Proteasome_ATPase"/>
</dbReference>
<dbReference type="Pfam" id="PF00004">
    <property type="entry name" value="AAA"/>
    <property type="match status" value="1"/>
</dbReference>
<feature type="domain" description="AAA+ ATPase" evidence="4">
    <location>
        <begin position="462"/>
        <end position="594"/>
    </location>
</feature>
<evidence type="ECO:0000256" key="2">
    <source>
        <dbReference type="ARBA" id="ARBA00022741"/>
    </source>
</evidence>
<dbReference type="GO" id="GO:0005524">
    <property type="term" value="F:ATP binding"/>
    <property type="evidence" value="ECO:0007669"/>
    <property type="project" value="UniProtKB-KW"/>
</dbReference>
<evidence type="ECO:0000313" key="5">
    <source>
        <dbReference type="EMBL" id="MDR7327329.1"/>
    </source>
</evidence>
<dbReference type="Gene3D" id="3.40.50.300">
    <property type="entry name" value="P-loop containing nucleotide triphosphate hydrolases"/>
    <property type="match status" value="1"/>
</dbReference>
<name>A0AAE4CZW5_9ACTN</name>
<reference evidence="5 6" key="1">
    <citation type="submission" date="2023-07" db="EMBL/GenBank/DDBJ databases">
        <title>Sequencing the genomes of 1000 actinobacteria strains.</title>
        <authorList>
            <person name="Klenk H.-P."/>
        </authorList>
    </citation>
    <scope>NUCLEOTIDE SEQUENCE [LARGE SCALE GENOMIC DNA]</scope>
    <source>
        <strain evidence="5 6">DSM 44711</strain>
    </source>
</reference>
<dbReference type="Proteomes" id="UP001183629">
    <property type="component" value="Unassembled WGS sequence"/>
</dbReference>
<keyword evidence="6" id="KW-1185">Reference proteome</keyword>
<comment type="similarity">
    <text evidence="1">Belongs to the AAA ATPase family.</text>
</comment>
<dbReference type="CDD" id="cd19481">
    <property type="entry name" value="RecA-like_protease"/>
    <property type="match status" value="1"/>
</dbReference>
<dbReference type="InterPro" id="IPR027417">
    <property type="entry name" value="P-loop_NTPase"/>
</dbReference>
<evidence type="ECO:0000313" key="6">
    <source>
        <dbReference type="Proteomes" id="UP001183629"/>
    </source>
</evidence>
<dbReference type="GO" id="GO:0016887">
    <property type="term" value="F:ATP hydrolysis activity"/>
    <property type="evidence" value="ECO:0007669"/>
    <property type="project" value="InterPro"/>
</dbReference>
<dbReference type="SMART" id="SM00382">
    <property type="entry name" value="AAA"/>
    <property type="match status" value="1"/>
</dbReference>
<dbReference type="PANTHER" id="PTHR23073">
    <property type="entry name" value="26S PROTEASOME REGULATORY SUBUNIT"/>
    <property type="match status" value="1"/>
</dbReference>
<dbReference type="InterPro" id="IPR003593">
    <property type="entry name" value="AAA+_ATPase"/>
</dbReference>
<evidence type="ECO:0000256" key="3">
    <source>
        <dbReference type="ARBA" id="ARBA00022840"/>
    </source>
</evidence>
<sequence>MTVPDRSEPALAHLRLRFAPLHRALAAAVDRRTELTERLARPDLTPYCVAADQAEQLLGQIGQVLPPDVPPTIAEPGEAAAETALRRTAAAAGMTLPLDDLAARFRLGRADQDALLLLVAPELNPAYERLYAYVVDNVNRGLPGPELLIALFGPGIRRRLGPAAPLLRYGLVRPLPGAPSWVAQELTPAPGLVDLLLGEAADAGLIGHDPAEVVPRDAAPPGTSALRRLASALEAGRLDVAGLWGGAPGDAALALATYAGRPLRRLPAGADPDTVATGLRTAAALGAIVWVRTDDLPADAPVAGLLARSRVPVVLTGVTPWRPVSLLSARAYGELDLAPAGYRTRREAWAAALPGLPEPVRDDLAVRYRMNGEELRAVAAVAATGARLAGDSPLADHVGPAVAAVTRGRARGYLRAIAPRRSFDDLVLPPEQLAHVREISAAFRAWPRVAEAWGFGGRSGETGVKVLFTGESGTGKTLTAEVLAGAAGMELLAIDLSQVVSKWVGETEKNLEAAFRQAEESQAVLFFDEADALFGKRGEVKHGTDRYANLEVGYLLQRLEGSPALAILASNLRENIDAAFTRRFHFAVNFTRPGPAERRRLWRLAFPPAAPLAPDVDLDALSRLDLTGAAIASAARSAALLAAEAAEVSATPDPAISMRHVVGGVARQFQREARLLRATDLGRYADLLPAA</sequence>
<organism evidence="5 6">
    <name type="scientific">Catenuloplanes niger</name>
    <dbReference type="NCBI Taxonomy" id="587534"/>
    <lineage>
        <taxon>Bacteria</taxon>
        <taxon>Bacillati</taxon>
        <taxon>Actinomycetota</taxon>
        <taxon>Actinomycetes</taxon>
        <taxon>Micromonosporales</taxon>
        <taxon>Micromonosporaceae</taxon>
        <taxon>Catenuloplanes</taxon>
    </lineage>
</organism>
<comment type="caution">
    <text evidence="5">The sequence shown here is derived from an EMBL/GenBank/DDBJ whole genome shotgun (WGS) entry which is preliminary data.</text>
</comment>
<protein>
    <recommendedName>
        <fullName evidence="4">AAA+ ATPase domain-containing protein</fullName>
    </recommendedName>
</protein>
<keyword evidence="2" id="KW-0547">Nucleotide-binding</keyword>
<dbReference type="Pfam" id="PF22977">
    <property type="entry name" value="WHD"/>
    <property type="match status" value="1"/>
</dbReference>
<keyword evidence="3" id="KW-0067">ATP-binding</keyword>
<dbReference type="InterPro" id="IPR054472">
    <property type="entry name" value="WHD"/>
</dbReference>
<dbReference type="EMBL" id="JAVDYC010000001">
    <property type="protein sequence ID" value="MDR7327329.1"/>
    <property type="molecule type" value="Genomic_DNA"/>
</dbReference>
<dbReference type="RefSeq" id="WP_310424553.1">
    <property type="nucleotide sequence ID" value="NZ_JAVDYC010000001.1"/>
</dbReference>